<evidence type="ECO:0000259" key="2">
    <source>
        <dbReference type="Pfam" id="PF00582"/>
    </source>
</evidence>
<accession>A0A3P2RDX9</accession>
<gene>
    <name evidence="3" type="ORF">D3P96_02340</name>
</gene>
<dbReference type="PANTHER" id="PTHR46268:SF6">
    <property type="entry name" value="UNIVERSAL STRESS PROTEIN UP12"/>
    <property type="match status" value="1"/>
</dbReference>
<evidence type="ECO:0000313" key="3">
    <source>
        <dbReference type="EMBL" id="RRG18844.1"/>
    </source>
</evidence>
<dbReference type="InterPro" id="IPR014729">
    <property type="entry name" value="Rossmann-like_a/b/a_fold"/>
</dbReference>
<feature type="domain" description="UspA" evidence="2">
    <location>
        <begin position="5"/>
        <end position="146"/>
    </location>
</feature>
<dbReference type="Gene3D" id="3.40.50.620">
    <property type="entry name" value="HUPs"/>
    <property type="match status" value="1"/>
</dbReference>
<dbReference type="SUPFAM" id="SSF52402">
    <property type="entry name" value="Adenine nucleotide alpha hydrolases-like"/>
    <property type="match status" value="1"/>
</dbReference>
<reference evidence="3 4" key="1">
    <citation type="submission" date="2018-10" db="EMBL/GenBank/DDBJ databases">
        <title>Draft genome sequence of Weissella viridescens UCO-SMC3.</title>
        <authorList>
            <person name="Garcia-Cancino A."/>
            <person name="Espinoza-Monje M."/>
            <person name="Albarracin L."/>
            <person name="Garcia-Castillo V."/>
            <person name="Campos-Martin J."/>
            <person name="Nakano Y."/>
            <person name="Guitierrez-Zamorano C."/>
            <person name="Ikeda-Ohtsubo W."/>
            <person name="Morita H."/>
            <person name="Kitazawa H."/>
            <person name="Villena J."/>
        </authorList>
    </citation>
    <scope>NUCLEOTIDE SEQUENCE [LARGE SCALE GENOMIC DNA]</scope>
    <source>
        <strain evidence="3 4">UCO-SMC3</strain>
    </source>
</reference>
<dbReference type="AlphaFoldDB" id="A0A3P2RDX9"/>
<dbReference type="RefSeq" id="WP_124942781.1">
    <property type="nucleotide sequence ID" value="NZ_RHGY01000001.1"/>
</dbReference>
<comment type="caution">
    <text evidence="3">The sequence shown here is derived from an EMBL/GenBank/DDBJ whole genome shotgun (WGS) entry which is preliminary data.</text>
</comment>
<evidence type="ECO:0000256" key="1">
    <source>
        <dbReference type="ARBA" id="ARBA00008791"/>
    </source>
</evidence>
<proteinExistence type="inferred from homology"/>
<dbReference type="CDD" id="cd00293">
    <property type="entry name" value="USP-like"/>
    <property type="match status" value="1"/>
</dbReference>
<organism evidence="3 4">
    <name type="scientific">Weissella viridescens</name>
    <name type="common">Lactobacillus viridescens</name>
    <dbReference type="NCBI Taxonomy" id="1629"/>
    <lineage>
        <taxon>Bacteria</taxon>
        <taxon>Bacillati</taxon>
        <taxon>Bacillota</taxon>
        <taxon>Bacilli</taxon>
        <taxon>Lactobacillales</taxon>
        <taxon>Lactobacillaceae</taxon>
        <taxon>Weissella</taxon>
    </lineage>
</organism>
<dbReference type="Proteomes" id="UP000275836">
    <property type="component" value="Unassembled WGS sequence"/>
</dbReference>
<name>A0A3P2RDX9_WEIVI</name>
<protein>
    <submittedName>
        <fullName evidence="3">Universal stress protein</fullName>
    </submittedName>
</protein>
<sequence length="152" mass="16519">MNETYESILVPIDGSEESEAALDRGIAIALQNGEKTRLHILHVIDTRSFQNISDFQSTMYDQVAETARKTLDEYLEKAKKAGVKSVDYSIEYGAAKTVIADTAPKKFGADLIVIGATGLNAVERLLIGSVTEYVVRAAKIDTLIARVSTPKA</sequence>
<dbReference type="PANTHER" id="PTHR46268">
    <property type="entry name" value="STRESS RESPONSE PROTEIN NHAX"/>
    <property type="match status" value="1"/>
</dbReference>
<dbReference type="InterPro" id="IPR006016">
    <property type="entry name" value="UspA"/>
</dbReference>
<dbReference type="OrthoDB" id="9789668at2"/>
<dbReference type="PRINTS" id="PR01438">
    <property type="entry name" value="UNVRSLSTRESS"/>
</dbReference>
<dbReference type="Pfam" id="PF00582">
    <property type="entry name" value="Usp"/>
    <property type="match status" value="1"/>
</dbReference>
<evidence type="ECO:0000313" key="4">
    <source>
        <dbReference type="Proteomes" id="UP000275836"/>
    </source>
</evidence>
<dbReference type="EMBL" id="RHGY01000001">
    <property type="protein sequence ID" value="RRG18844.1"/>
    <property type="molecule type" value="Genomic_DNA"/>
</dbReference>
<dbReference type="InterPro" id="IPR006015">
    <property type="entry name" value="Universal_stress_UspA"/>
</dbReference>
<comment type="similarity">
    <text evidence="1">Belongs to the universal stress protein A family.</text>
</comment>